<feature type="binding site" evidence="4 6">
    <location>
        <position position="303"/>
    </location>
    <ligand>
        <name>substrate</name>
    </ligand>
</feature>
<feature type="binding site" evidence="4 6">
    <location>
        <position position="134"/>
    </location>
    <ligand>
        <name>substrate</name>
    </ligand>
</feature>
<accession>A0A9D6LPA2</accession>
<comment type="similarity">
    <text evidence="4">Belongs to the alanine racemase family.</text>
</comment>
<evidence type="ECO:0000256" key="5">
    <source>
        <dbReference type="PIRSR" id="PIRSR600821-50"/>
    </source>
</evidence>
<feature type="active site" description="Proton acceptor; specific for D-alanine" evidence="4">
    <location>
        <position position="39"/>
    </location>
</feature>
<comment type="cofactor">
    <cofactor evidence="1 4 5">
        <name>pyridoxal 5'-phosphate</name>
        <dbReference type="ChEBI" id="CHEBI:597326"/>
    </cofactor>
</comment>
<dbReference type="Gene3D" id="3.20.20.10">
    <property type="entry name" value="Alanine racemase"/>
    <property type="match status" value="1"/>
</dbReference>
<keyword evidence="3 4" id="KW-0413">Isomerase</keyword>
<dbReference type="SUPFAM" id="SSF50621">
    <property type="entry name" value="Alanine racemase C-terminal domain-like"/>
    <property type="match status" value="1"/>
</dbReference>
<dbReference type="Pfam" id="PF01168">
    <property type="entry name" value="Ala_racemase_N"/>
    <property type="match status" value="1"/>
</dbReference>
<reference evidence="8" key="1">
    <citation type="submission" date="2020-07" db="EMBL/GenBank/DDBJ databases">
        <title>Huge and variable diversity of episymbiotic CPR bacteria and DPANN archaea in groundwater ecosystems.</title>
        <authorList>
            <person name="He C.Y."/>
            <person name="Keren R."/>
            <person name="Whittaker M."/>
            <person name="Farag I.F."/>
            <person name="Doudna J."/>
            <person name="Cate J.H.D."/>
            <person name="Banfield J.F."/>
        </authorList>
    </citation>
    <scope>NUCLEOTIDE SEQUENCE</scope>
    <source>
        <strain evidence="8">NC_groundwater_972_Pr1_S-0.2um_49_27</strain>
    </source>
</reference>
<evidence type="ECO:0000256" key="4">
    <source>
        <dbReference type="HAMAP-Rule" id="MF_01201"/>
    </source>
</evidence>
<name>A0A9D6LPA2_9BACT</name>
<dbReference type="PRINTS" id="PR00992">
    <property type="entry name" value="ALARACEMASE"/>
</dbReference>
<evidence type="ECO:0000256" key="2">
    <source>
        <dbReference type="ARBA" id="ARBA00022898"/>
    </source>
</evidence>
<evidence type="ECO:0000313" key="9">
    <source>
        <dbReference type="Proteomes" id="UP000808388"/>
    </source>
</evidence>
<dbReference type="PROSITE" id="PS00395">
    <property type="entry name" value="ALANINE_RACEMASE"/>
    <property type="match status" value="1"/>
</dbReference>
<dbReference type="GO" id="GO:0030632">
    <property type="term" value="P:D-alanine biosynthetic process"/>
    <property type="evidence" value="ECO:0007669"/>
    <property type="project" value="UniProtKB-UniRule"/>
</dbReference>
<dbReference type="InterPro" id="IPR009006">
    <property type="entry name" value="Ala_racemase/Decarboxylase_C"/>
</dbReference>
<dbReference type="EMBL" id="JACQCQ010000002">
    <property type="protein sequence ID" value="MBI3627168.1"/>
    <property type="molecule type" value="Genomic_DNA"/>
</dbReference>
<proteinExistence type="inferred from homology"/>
<dbReference type="PANTHER" id="PTHR30511:SF0">
    <property type="entry name" value="ALANINE RACEMASE, CATABOLIC-RELATED"/>
    <property type="match status" value="1"/>
</dbReference>
<dbReference type="InterPro" id="IPR020622">
    <property type="entry name" value="Ala_racemase_pyridoxalP-BS"/>
</dbReference>
<feature type="domain" description="Alanine racemase C-terminal" evidence="7">
    <location>
        <begin position="234"/>
        <end position="362"/>
    </location>
</feature>
<evidence type="ECO:0000259" key="7">
    <source>
        <dbReference type="SMART" id="SM01005"/>
    </source>
</evidence>
<gene>
    <name evidence="8" type="primary">alr</name>
    <name evidence="8" type="ORF">HY220_00250</name>
</gene>
<dbReference type="PANTHER" id="PTHR30511">
    <property type="entry name" value="ALANINE RACEMASE"/>
    <property type="match status" value="1"/>
</dbReference>
<dbReference type="AlphaFoldDB" id="A0A9D6LPA2"/>
<evidence type="ECO:0000256" key="3">
    <source>
        <dbReference type="ARBA" id="ARBA00023235"/>
    </source>
</evidence>
<dbReference type="GO" id="GO:0030170">
    <property type="term" value="F:pyridoxal phosphate binding"/>
    <property type="evidence" value="ECO:0007669"/>
    <property type="project" value="UniProtKB-UniRule"/>
</dbReference>
<dbReference type="SUPFAM" id="SSF51419">
    <property type="entry name" value="PLP-binding barrel"/>
    <property type="match status" value="1"/>
</dbReference>
<dbReference type="Gene3D" id="2.40.37.10">
    <property type="entry name" value="Lyase, Ornithine Decarboxylase, Chain A, domain 1"/>
    <property type="match status" value="1"/>
</dbReference>
<sequence length="362" mass="40722">MRKTLPVRTWIELDKKALLANFNFFASRARGMEIMAVIKSNAYGHGLVTVARCISGKSKKIWLGVDSITEALALRREKIKNPILVLGYTLPNRMKEARQNNVSITISNFESLKALETLKAKPAFHIKIETGMNRLGFKKADWPKLISRLQKSNLTPDGIYSHLAEATDRKYSKKQIECFREAILSFKNSGIRPKFAHILKTEGILNFPSVGSMVRIGIGLYGYIPSRLKNLKPVMTWKTMVAEVKNVRQGELIGYGLTEKFRRDSRVAVLPIGYWHGYDRGLSSIGEVLIHGQRVKVMGRVSMDMTVVDITNIQNVKVGDEAVLLGRQGNDYISGDEIADKIGTIVYEVITRINPLIYKVVV</sequence>
<dbReference type="InterPro" id="IPR000821">
    <property type="entry name" value="Ala_racemase"/>
</dbReference>
<dbReference type="EC" id="5.1.1.1" evidence="4"/>
<dbReference type="GO" id="GO:0008784">
    <property type="term" value="F:alanine racemase activity"/>
    <property type="evidence" value="ECO:0007669"/>
    <property type="project" value="UniProtKB-UniRule"/>
</dbReference>
<comment type="function">
    <text evidence="4">Catalyzes the interconversion of L-alanine and D-alanine. May also act on other amino acids.</text>
</comment>
<dbReference type="FunFam" id="3.20.20.10:FF:000002">
    <property type="entry name" value="Alanine racemase"/>
    <property type="match status" value="1"/>
</dbReference>
<comment type="caution">
    <text evidence="8">The sequence shown here is derived from an EMBL/GenBank/DDBJ whole genome shotgun (WGS) entry which is preliminary data.</text>
</comment>
<evidence type="ECO:0000256" key="1">
    <source>
        <dbReference type="ARBA" id="ARBA00001933"/>
    </source>
</evidence>
<protein>
    <recommendedName>
        <fullName evidence="4">Alanine racemase</fullName>
        <ecNumber evidence="4">5.1.1.1</ecNumber>
    </recommendedName>
</protein>
<comment type="pathway">
    <text evidence="4">Amino-acid biosynthesis; D-alanine biosynthesis; D-alanine from L-alanine: step 1/1.</text>
</comment>
<evidence type="ECO:0000313" key="8">
    <source>
        <dbReference type="EMBL" id="MBI3627168.1"/>
    </source>
</evidence>
<dbReference type="InterPro" id="IPR001608">
    <property type="entry name" value="Ala_racemase_N"/>
</dbReference>
<keyword evidence="2 4" id="KW-0663">Pyridoxal phosphate</keyword>
<feature type="modified residue" description="N6-(pyridoxal phosphate)lysine" evidence="4 5">
    <location>
        <position position="39"/>
    </location>
</feature>
<dbReference type="Proteomes" id="UP000808388">
    <property type="component" value="Unassembled WGS sequence"/>
</dbReference>
<dbReference type="HAMAP" id="MF_01201">
    <property type="entry name" value="Ala_racemase"/>
    <property type="match status" value="1"/>
</dbReference>
<dbReference type="GO" id="GO:0005829">
    <property type="term" value="C:cytosol"/>
    <property type="evidence" value="ECO:0007669"/>
    <property type="project" value="TreeGrafter"/>
</dbReference>
<dbReference type="CDD" id="cd00430">
    <property type="entry name" value="PLPDE_III_AR"/>
    <property type="match status" value="1"/>
</dbReference>
<dbReference type="SMART" id="SM01005">
    <property type="entry name" value="Ala_racemase_C"/>
    <property type="match status" value="1"/>
</dbReference>
<dbReference type="InterPro" id="IPR011079">
    <property type="entry name" value="Ala_racemase_C"/>
</dbReference>
<dbReference type="NCBIfam" id="TIGR00492">
    <property type="entry name" value="alr"/>
    <property type="match status" value="1"/>
</dbReference>
<dbReference type="InterPro" id="IPR029066">
    <property type="entry name" value="PLP-binding_barrel"/>
</dbReference>
<evidence type="ECO:0000256" key="6">
    <source>
        <dbReference type="PIRSR" id="PIRSR600821-52"/>
    </source>
</evidence>
<dbReference type="Pfam" id="PF00842">
    <property type="entry name" value="Ala_racemase_C"/>
    <property type="match status" value="1"/>
</dbReference>
<organism evidence="8 9">
    <name type="scientific">Candidatus Sungiibacteriota bacterium</name>
    <dbReference type="NCBI Taxonomy" id="2750080"/>
    <lineage>
        <taxon>Bacteria</taxon>
        <taxon>Candidatus Sungiibacteriota</taxon>
    </lineage>
</organism>
<comment type="catalytic activity">
    <reaction evidence="4">
        <text>L-alanine = D-alanine</text>
        <dbReference type="Rhea" id="RHEA:20249"/>
        <dbReference type="ChEBI" id="CHEBI:57416"/>
        <dbReference type="ChEBI" id="CHEBI:57972"/>
        <dbReference type="EC" id="5.1.1.1"/>
    </reaction>
</comment>
<feature type="active site" description="Proton acceptor; specific for L-alanine" evidence="4">
    <location>
        <position position="255"/>
    </location>
</feature>